<evidence type="ECO:0000313" key="4">
    <source>
        <dbReference type="Proteomes" id="UP000622475"/>
    </source>
</evidence>
<accession>A0A929KXC6</accession>
<dbReference type="EMBL" id="JADFFL010000003">
    <property type="protein sequence ID" value="MBE9662215.1"/>
    <property type="molecule type" value="Genomic_DNA"/>
</dbReference>
<proteinExistence type="predicted"/>
<dbReference type="PANTHER" id="PTHR42999:SF1">
    <property type="entry name" value="PENTAPEPTIDE REPEAT-CONTAINING PROTEIN"/>
    <property type="match status" value="1"/>
</dbReference>
<dbReference type="Gene3D" id="2.160.20.80">
    <property type="entry name" value="E3 ubiquitin-protein ligase SopA"/>
    <property type="match status" value="2"/>
</dbReference>
<dbReference type="RefSeq" id="WP_194111397.1">
    <property type="nucleotide sequence ID" value="NZ_JADFFL010000003.1"/>
</dbReference>
<dbReference type="SMART" id="SM00530">
    <property type="entry name" value="HTH_XRE"/>
    <property type="match status" value="1"/>
</dbReference>
<comment type="caution">
    <text evidence="3">The sequence shown here is derived from an EMBL/GenBank/DDBJ whole genome shotgun (WGS) entry which is preliminary data.</text>
</comment>
<dbReference type="Pfam" id="PF13306">
    <property type="entry name" value="LRR_5"/>
    <property type="match status" value="1"/>
</dbReference>
<dbReference type="PROSITE" id="PS50943">
    <property type="entry name" value="HTH_CROC1"/>
    <property type="match status" value="1"/>
</dbReference>
<evidence type="ECO:0000313" key="3">
    <source>
        <dbReference type="EMBL" id="MBE9662215.1"/>
    </source>
</evidence>
<reference evidence="3" key="1">
    <citation type="submission" date="2020-10" db="EMBL/GenBank/DDBJ databases">
        <title>Mucilaginibacter mali sp. nov., isolated from rhizosphere soil of apple orchard.</title>
        <authorList>
            <person name="Lee J.-S."/>
            <person name="Kim H.S."/>
            <person name="Kim J.-S."/>
        </authorList>
    </citation>
    <scope>NUCLEOTIDE SEQUENCE</scope>
    <source>
        <strain evidence="3">KCTC 22746</strain>
    </source>
</reference>
<dbReference type="Gene3D" id="1.10.260.40">
    <property type="entry name" value="lambda repressor-like DNA-binding domains"/>
    <property type="match status" value="1"/>
</dbReference>
<evidence type="ECO:0000259" key="2">
    <source>
        <dbReference type="PROSITE" id="PS50943"/>
    </source>
</evidence>
<organism evidence="3 4">
    <name type="scientific">Mucilaginibacter myungsuensis</name>
    <dbReference type="NCBI Taxonomy" id="649104"/>
    <lineage>
        <taxon>Bacteria</taxon>
        <taxon>Pseudomonadati</taxon>
        <taxon>Bacteroidota</taxon>
        <taxon>Sphingobacteriia</taxon>
        <taxon>Sphingobacteriales</taxon>
        <taxon>Sphingobacteriaceae</taxon>
        <taxon>Mucilaginibacter</taxon>
    </lineage>
</organism>
<dbReference type="GO" id="GO:0003677">
    <property type="term" value="F:DNA binding"/>
    <property type="evidence" value="ECO:0007669"/>
    <property type="project" value="InterPro"/>
</dbReference>
<dbReference type="InterPro" id="IPR010982">
    <property type="entry name" value="Lambda_DNA-bd_dom_sf"/>
</dbReference>
<dbReference type="CDD" id="cd00093">
    <property type="entry name" value="HTH_XRE"/>
    <property type="match status" value="1"/>
</dbReference>
<dbReference type="SUPFAM" id="SSF47413">
    <property type="entry name" value="lambda repressor-like DNA-binding domains"/>
    <property type="match status" value="1"/>
</dbReference>
<dbReference type="PANTHER" id="PTHR42999">
    <property type="entry name" value="ANTIBIOTIC RESISTANCE PROTEIN MCBG"/>
    <property type="match status" value="1"/>
</dbReference>
<keyword evidence="4" id="KW-1185">Reference proteome</keyword>
<dbReference type="AlphaFoldDB" id="A0A929KXC6"/>
<name>A0A929KXC6_9SPHI</name>
<evidence type="ECO:0000256" key="1">
    <source>
        <dbReference type="SAM" id="MobiDB-lite"/>
    </source>
</evidence>
<dbReference type="InterPro" id="IPR001646">
    <property type="entry name" value="5peptide_repeat"/>
</dbReference>
<dbReference type="Pfam" id="PF13599">
    <property type="entry name" value="Pentapeptide_4"/>
    <property type="match status" value="1"/>
</dbReference>
<dbReference type="InterPro" id="IPR026906">
    <property type="entry name" value="LRR_5"/>
</dbReference>
<dbReference type="InterPro" id="IPR001387">
    <property type="entry name" value="Cro/C1-type_HTH"/>
</dbReference>
<feature type="region of interest" description="Disordered" evidence="1">
    <location>
        <begin position="74"/>
        <end position="93"/>
    </location>
</feature>
<sequence length="297" mass="32384">METNMIGEKIAVARKKISYSQAELAQQLFISPQAVGKWERGESVPDLLTTTKLAKVLGVDLNYFAGENSVPPADAKPAAPIVSTDSPAAPKGNEKLTWNMSRGNWVDADLSGLKGLHDKFTSSNIQRCKFVGAEMNGVLLKDNNIEACDFSASQISNGRFDNSHMVDNNFTDCLLNNTAFDNCHIKNCEFSGADLSGGVFKGCSLQKITFEGSVLDRACFTDTHLADVLFSTTLKNCVFENSALSKVTFQNATLLNTFFKCKTLKSVRFINTSADRITYEFLKNARADVSGISLVGE</sequence>
<dbReference type="Proteomes" id="UP000622475">
    <property type="component" value="Unassembled WGS sequence"/>
</dbReference>
<protein>
    <submittedName>
        <fullName evidence="3">Pentapeptide repeat-containing protein</fullName>
    </submittedName>
</protein>
<gene>
    <name evidence="3" type="ORF">IRJ16_10000</name>
</gene>
<dbReference type="InterPro" id="IPR052949">
    <property type="entry name" value="PA_immunity-related"/>
</dbReference>
<dbReference type="Pfam" id="PF01381">
    <property type="entry name" value="HTH_3"/>
    <property type="match status" value="1"/>
</dbReference>
<feature type="domain" description="HTH cro/C1-type" evidence="2">
    <location>
        <begin position="10"/>
        <end position="64"/>
    </location>
</feature>
<dbReference type="SUPFAM" id="SSF141571">
    <property type="entry name" value="Pentapeptide repeat-like"/>
    <property type="match status" value="2"/>
</dbReference>